<feature type="domain" description="NAD(P)-binding" evidence="21">
    <location>
        <begin position="333"/>
        <end position="490"/>
    </location>
</feature>
<dbReference type="InterPro" id="IPR036291">
    <property type="entry name" value="NAD(P)-bd_dom_sf"/>
</dbReference>
<name>A0A6A1VPU9_9ROSI</name>
<dbReference type="PANTHER" id="PTHR43078:SF38">
    <property type="entry name" value="UDP-GLUCURONATE DECARBOXYLASE"/>
    <property type="match status" value="1"/>
</dbReference>
<dbReference type="InterPro" id="IPR016040">
    <property type="entry name" value="NAD(P)-bd_dom"/>
</dbReference>
<evidence type="ECO:0000256" key="15">
    <source>
        <dbReference type="ARBA" id="ARBA00023239"/>
    </source>
</evidence>
<evidence type="ECO:0000256" key="8">
    <source>
        <dbReference type="ARBA" id="ARBA00022793"/>
    </source>
</evidence>
<dbReference type="OrthoDB" id="331544at2759"/>
<keyword evidence="15" id="KW-0456">Lyase</keyword>
<dbReference type="GO" id="GO:0070403">
    <property type="term" value="F:NAD+ binding"/>
    <property type="evidence" value="ECO:0007669"/>
    <property type="project" value="InterPro"/>
</dbReference>
<evidence type="ECO:0000313" key="23">
    <source>
        <dbReference type="Proteomes" id="UP000516437"/>
    </source>
</evidence>
<evidence type="ECO:0000256" key="14">
    <source>
        <dbReference type="ARBA" id="ARBA00023180"/>
    </source>
</evidence>
<comment type="cofactor">
    <cofactor evidence="1">
        <name>NAD(+)</name>
        <dbReference type="ChEBI" id="CHEBI:57540"/>
    </cofactor>
</comment>
<dbReference type="GO" id="GO:0048040">
    <property type="term" value="F:UDP-glucuronate decarboxylase activity"/>
    <property type="evidence" value="ECO:0007669"/>
    <property type="project" value="UniProtKB-EC"/>
</dbReference>
<proteinExistence type="inferred from homology"/>
<accession>A0A6A1VPU9</accession>
<evidence type="ECO:0000256" key="4">
    <source>
        <dbReference type="ARBA" id="ARBA00007505"/>
    </source>
</evidence>
<keyword evidence="10 20" id="KW-1133">Transmembrane helix</keyword>
<evidence type="ECO:0000313" key="22">
    <source>
        <dbReference type="EMBL" id="KAB1213976.1"/>
    </source>
</evidence>
<evidence type="ECO:0000256" key="2">
    <source>
        <dbReference type="ARBA" id="ARBA00004323"/>
    </source>
</evidence>
<feature type="domain" description="NAD(P)-binding" evidence="21">
    <location>
        <begin position="122"/>
        <end position="255"/>
    </location>
</feature>
<evidence type="ECO:0000256" key="1">
    <source>
        <dbReference type="ARBA" id="ARBA00001911"/>
    </source>
</evidence>
<dbReference type="SUPFAM" id="SSF51735">
    <property type="entry name" value="NAD(P)-binding Rossmann-fold domains"/>
    <property type="match status" value="1"/>
</dbReference>
<keyword evidence="7 20" id="KW-0812">Transmembrane</keyword>
<dbReference type="AlphaFoldDB" id="A0A6A1VPU9"/>
<dbReference type="EMBL" id="RXIC02000023">
    <property type="protein sequence ID" value="KAB1213976.1"/>
    <property type="molecule type" value="Genomic_DNA"/>
</dbReference>
<dbReference type="GO" id="GO:0000139">
    <property type="term" value="C:Golgi membrane"/>
    <property type="evidence" value="ECO:0007669"/>
    <property type="project" value="UniProtKB-SubCell"/>
</dbReference>
<comment type="similarity">
    <text evidence="4">Belongs to the NAD(P)-dependent epimerase/dehydratase family. UDP-glucuronic acid decarboxylase subfamily.</text>
</comment>
<feature type="transmembrane region" description="Helical" evidence="20">
    <location>
        <begin position="46"/>
        <end position="63"/>
    </location>
</feature>
<evidence type="ECO:0000256" key="5">
    <source>
        <dbReference type="ARBA" id="ARBA00012290"/>
    </source>
</evidence>
<dbReference type="FunFam" id="3.40.50.720:FF:000044">
    <property type="entry name" value="UDP-glucuronic acid decarboxylase 1"/>
    <property type="match status" value="1"/>
</dbReference>
<gene>
    <name evidence="22" type="ORF">CJ030_MR5G017239</name>
</gene>
<evidence type="ECO:0000256" key="10">
    <source>
        <dbReference type="ARBA" id="ARBA00022989"/>
    </source>
</evidence>
<evidence type="ECO:0000256" key="16">
    <source>
        <dbReference type="ARBA" id="ARBA00025005"/>
    </source>
</evidence>
<dbReference type="EC" id="4.1.1.35" evidence="5"/>
<evidence type="ECO:0000259" key="21">
    <source>
        <dbReference type="Pfam" id="PF16363"/>
    </source>
</evidence>
<keyword evidence="12" id="KW-0333">Golgi apparatus</keyword>
<evidence type="ECO:0000256" key="18">
    <source>
        <dbReference type="ARBA" id="ARBA00037859"/>
    </source>
</evidence>
<dbReference type="Gene3D" id="3.40.50.720">
    <property type="entry name" value="NAD(P)-binding Rossmann-like Domain"/>
    <property type="match status" value="2"/>
</dbReference>
<evidence type="ECO:0000256" key="13">
    <source>
        <dbReference type="ARBA" id="ARBA00023136"/>
    </source>
</evidence>
<dbReference type="GO" id="GO:0042732">
    <property type="term" value="P:D-xylose metabolic process"/>
    <property type="evidence" value="ECO:0007669"/>
    <property type="project" value="InterPro"/>
</dbReference>
<keyword evidence="13 20" id="KW-0472">Membrane</keyword>
<evidence type="ECO:0000256" key="12">
    <source>
        <dbReference type="ARBA" id="ARBA00023034"/>
    </source>
</evidence>
<comment type="function">
    <text evidence="16">Catalyzes the NAD-dependent decarboxylation of UDP-glucuronic acid to UDP-xylose. Necessary for the biosynthesis of the core tetrasaccharide in glycosaminoglycan biosynthesis.</text>
</comment>
<protein>
    <recommendedName>
        <fullName evidence="6">UDP-glucuronic acid decarboxylase 1</fullName>
        <ecNumber evidence="5">4.1.1.35</ecNumber>
    </recommendedName>
    <alternativeName>
        <fullName evidence="17">UDP-glucuronate decarboxylase 1</fullName>
    </alternativeName>
</protein>
<dbReference type="Proteomes" id="UP000516437">
    <property type="component" value="Chromosome 5"/>
</dbReference>
<keyword evidence="14" id="KW-0325">Glycoprotein</keyword>
<dbReference type="GO" id="GO:0032580">
    <property type="term" value="C:Golgi cisterna membrane"/>
    <property type="evidence" value="ECO:0007669"/>
    <property type="project" value="UniProtKB-SubCell"/>
</dbReference>
<dbReference type="CDD" id="cd05230">
    <property type="entry name" value="UGD_SDR_e"/>
    <property type="match status" value="1"/>
</dbReference>
<dbReference type="InterPro" id="IPR044516">
    <property type="entry name" value="UXS-like"/>
</dbReference>
<evidence type="ECO:0000256" key="19">
    <source>
        <dbReference type="ARBA" id="ARBA00049410"/>
    </source>
</evidence>
<evidence type="ECO:0000256" key="11">
    <source>
        <dbReference type="ARBA" id="ARBA00023027"/>
    </source>
</evidence>
<evidence type="ECO:0000256" key="9">
    <source>
        <dbReference type="ARBA" id="ARBA00022968"/>
    </source>
</evidence>
<dbReference type="UniPathway" id="UPA00796">
    <property type="reaction ID" value="UER00771"/>
</dbReference>
<reference evidence="22 23" key="1">
    <citation type="journal article" date="2019" name="Plant Biotechnol. J.">
        <title>The red bayberry genome and genetic basis of sex determination.</title>
        <authorList>
            <person name="Jia H.M."/>
            <person name="Jia H.J."/>
            <person name="Cai Q.L."/>
            <person name="Wang Y."/>
            <person name="Zhao H.B."/>
            <person name="Yang W.F."/>
            <person name="Wang G.Y."/>
            <person name="Li Y.H."/>
            <person name="Zhan D.L."/>
            <person name="Shen Y.T."/>
            <person name="Niu Q.F."/>
            <person name="Chang L."/>
            <person name="Qiu J."/>
            <person name="Zhao L."/>
            <person name="Xie H.B."/>
            <person name="Fu W.Y."/>
            <person name="Jin J."/>
            <person name="Li X.W."/>
            <person name="Jiao Y."/>
            <person name="Zhou C.C."/>
            <person name="Tu T."/>
            <person name="Chai C.Y."/>
            <person name="Gao J.L."/>
            <person name="Fan L.J."/>
            <person name="van de Weg E."/>
            <person name="Wang J.Y."/>
            <person name="Gao Z.S."/>
        </authorList>
    </citation>
    <scope>NUCLEOTIDE SEQUENCE [LARGE SCALE GENOMIC DNA]</scope>
    <source>
        <tissue evidence="22">Leaves</tissue>
    </source>
</reference>
<dbReference type="Pfam" id="PF16363">
    <property type="entry name" value="GDP_Man_Dehyd"/>
    <property type="match status" value="2"/>
</dbReference>
<keyword evidence="9" id="KW-0735">Signal-anchor</keyword>
<organism evidence="22 23">
    <name type="scientific">Morella rubra</name>
    <name type="common">Chinese bayberry</name>
    <dbReference type="NCBI Taxonomy" id="262757"/>
    <lineage>
        <taxon>Eukaryota</taxon>
        <taxon>Viridiplantae</taxon>
        <taxon>Streptophyta</taxon>
        <taxon>Embryophyta</taxon>
        <taxon>Tracheophyta</taxon>
        <taxon>Spermatophyta</taxon>
        <taxon>Magnoliopsida</taxon>
        <taxon>eudicotyledons</taxon>
        <taxon>Gunneridae</taxon>
        <taxon>Pentapetalae</taxon>
        <taxon>rosids</taxon>
        <taxon>fabids</taxon>
        <taxon>Fagales</taxon>
        <taxon>Myricaceae</taxon>
        <taxon>Morella</taxon>
    </lineage>
</organism>
<comment type="subcellular location">
    <subcellularLocation>
        <location evidence="2">Golgi apparatus membrane</location>
        <topology evidence="2">Single-pass type II membrane protein</topology>
    </subcellularLocation>
    <subcellularLocation>
        <location evidence="18">Golgi apparatus</location>
        <location evidence="18">Golgi stack membrane</location>
    </subcellularLocation>
</comment>
<dbReference type="FunFam" id="3.40.50.720:FF:000065">
    <property type="entry name" value="UDP-glucuronic acid decarboxylase 1"/>
    <property type="match status" value="1"/>
</dbReference>
<keyword evidence="8" id="KW-0210">Decarboxylase</keyword>
<keyword evidence="23" id="KW-1185">Reference proteome</keyword>
<comment type="pathway">
    <text evidence="3">Nucleotide-sugar biosynthesis; UDP-alpha-D-xylose biosynthesis; UDP-alpha-D-xylose from UDP-alpha-D-glucuronate: step 1/1.</text>
</comment>
<comment type="caution">
    <text evidence="22">The sequence shown here is derived from an EMBL/GenBank/DDBJ whole genome shotgun (WGS) entry which is preliminary data.</text>
</comment>
<dbReference type="GO" id="GO:0033320">
    <property type="term" value="P:UDP-D-xylose biosynthetic process"/>
    <property type="evidence" value="ECO:0007669"/>
    <property type="project" value="UniProtKB-UniPathway"/>
</dbReference>
<evidence type="ECO:0000256" key="20">
    <source>
        <dbReference type="SAM" id="Phobius"/>
    </source>
</evidence>
<evidence type="ECO:0000256" key="17">
    <source>
        <dbReference type="ARBA" id="ARBA00031585"/>
    </source>
</evidence>
<sequence>MNSELVRRSLISAQTSGHNNHLPVPEPEKPLQKSLLVYLLREQRPLFLLIGIAIATLFFSFLPPRDGRHVALRVIQSESTTLPSTQRVLYETTTHHYQYTPWHVNVGGKVPLGLKKKSQRILVTGGAGFVGSHLVDRLMERGDSVIVVDNFFTGRKDNLGHHFGNPRFELIRHDVVEPILLEVDQIYHLACPASPVHYKYNPVKTIISFLFMAHKTNVVGTLNMLGLAKRVGARFLLTSTSEVYGDPLQHPQVETYWGNVNPIGADVLGLTLPLSVIESCQGDSLLKSTAYMLVDNPTSCMCITASKKVKKNDIEYCALIGVLVHMCPMAGVRSCYDEGKRTAETLAMDYHRGLGIEVRIARIFNTYGPRMCIDDGRVVSNFVAQALRKEPLTVYGDGKQTRSFQYVSDLVEGLMRLMEGDHVGPFNLGNPGEFTMLELAQVVQETIDPNAKIEFRPNTEDDPHKRKPDITKAKELLGWEPTVSLRKGLPLMVEDFRQRVFSDQKDSSGNTIRYSE</sequence>
<dbReference type="PANTHER" id="PTHR43078">
    <property type="entry name" value="UDP-GLUCURONIC ACID DECARBOXYLASE-RELATED"/>
    <property type="match status" value="1"/>
</dbReference>
<comment type="catalytic activity">
    <reaction evidence="19">
        <text>UDP-alpha-D-glucuronate + H(+) = UDP-alpha-D-xylose + CO2</text>
        <dbReference type="Rhea" id="RHEA:23916"/>
        <dbReference type="ChEBI" id="CHEBI:15378"/>
        <dbReference type="ChEBI" id="CHEBI:16526"/>
        <dbReference type="ChEBI" id="CHEBI:57632"/>
        <dbReference type="ChEBI" id="CHEBI:58052"/>
        <dbReference type="EC" id="4.1.1.35"/>
    </reaction>
    <physiologicalReaction direction="left-to-right" evidence="19">
        <dbReference type="Rhea" id="RHEA:23917"/>
    </physiologicalReaction>
</comment>
<evidence type="ECO:0000256" key="3">
    <source>
        <dbReference type="ARBA" id="ARBA00005100"/>
    </source>
</evidence>
<evidence type="ECO:0000256" key="6">
    <source>
        <dbReference type="ARBA" id="ARBA00018816"/>
    </source>
</evidence>
<evidence type="ECO:0000256" key="7">
    <source>
        <dbReference type="ARBA" id="ARBA00022692"/>
    </source>
</evidence>
<keyword evidence="11" id="KW-0520">NAD</keyword>